<dbReference type="RefSeq" id="WP_184976098.1">
    <property type="nucleotide sequence ID" value="NZ_JACHJK010000039.1"/>
</dbReference>
<evidence type="ECO:0000313" key="1">
    <source>
        <dbReference type="EMBL" id="MBB5932939.1"/>
    </source>
</evidence>
<organism evidence="1 2">
    <name type="scientific">Streptomyces echinatus</name>
    <dbReference type="NCBI Taxonomy" id="67293"/>
    <lineage>
        <taxon>Bacteria</taxon>
        <taxon>Bacillati</taxon>
        <taxon>Actinomycetota</taxon>
        <taxon>Actinomycetes</taxon>
        <taxon>Kitasatosporales</taxon>
        <taxon>Streptomycetaceae</taxon>
        <taxon>Streptomyces</taxon>
    </lineage>
</organism>
<gene>
    <name evidence="1" type="ORF">FHS34_008460</name>
</gene>
<proteinExistence type="predicted"/>
<accession>A0A7W9UWR4</accession>
<dbReference type="EMBL" id="JACHJK010000039">
    <property type="protein sequence ID" value="MBB5932939.1"/>
    <property type="molecule type" value="Genomic_DNA"/>
</dbReference>
<dbReference type="AlphaFoldDB" id="A0A7W9UWR4"/>
<protein>
    <submittedName>
        <fullName evidence="1">Uncharacterized protein</fullName>
    </submittedName>
</protein>
<comment type="caution">
    <text evidence="1">The sequence shown here is derived from an EMBL/GenBank/DDBJ whole genome shotgun (WGS) entry which is preliminary data.</text>
</comment>
<keyword evidence="2" id="KW-1185">Reference proteome</keyword>
<evidence type="ECO:0000313" key="2">
    <source>
        <dbReference type="Proteomes" id="UP000585836"/>
    </source>
</evidence>
<name>A0A7W9UWR4_9ACTN</name>
<reference evidence="1 2" key="1">
    <citation type="submission" date="2020-08" db="EMBL/GenBank/DDBJ databases">
        <title>Genomic Encyclopedia of Type Strains, Phase III (KMG-III): the genomes of soil and plant-associated and newly described type strains.</title>
        <authorList>
            <person name="Whitman W."/>
        </authorList>
    </citation>
    <scope>NUCLEOTIDE SEQUENCE [LARGE SCALE GENOMIC DNA]</scope>
    <source>
        <strain evidence="1 2">CECT 3313</strain>
    </source>
</reference>
<sequence>MYFDDELSESRFARWLLHHSRLAGYDTTAAQTQMTILLLTAIALSDGLDATMTTRLAQALGVTPEQVTTAYVGEMRQAVLTQLRSHPDLRALDAHLDQLARNR</sequence>
<dbReference type="Proteomes" id="UP000585836">
    <property type="component" value="Unassembled WGS sequence"/>
</dbReference>